<accession>A0A182SID6</accession>
<proteinExistence type="predicted"/>
<dbReference type="VEuPathDB" id="VectorBase:AMAM007401"/>
<reference evidence="1" key="2">
    <citation type="submission" date="2020-05" db="UniProtKB">
        <authorList>
            <consortium name="EnsemblMetazoa"/>
        </authorList>
    </citation>
    <scope>IDENTIFICATION</scope>
    <source>
        <strain evidence="1">maculatus3</strain>
    </source>
</reference>
<reference evidence="2" key="1">
    <citation type="submission" date="2013-09" db="EMBL/GenBank/DDBJ databases">
        <title>The Genome Sequence of Anopheles maculatus species B.</title>
        <authorList>
            <consortium name="The Broad Institute Genomics Platform"/>
            <person name="Neafsey D.E."/>
            <person name="Besansky N."/>
            <person name="Howell P."/>
            <person name="Walton C."/>
            <person name="Young S.K."/>
            <person name="Zeng Q."/>
            <person name="Gargeya S."/>
            <person name="Fitzgerald M."/>
            <person name="Haas B."/>
            <person name="Abouelleil A."/>
            <person name="Allen A.W."/>
            <person name="Alvarado L."/>
            <person name="Arachchi H.M."/>
            <person name="Berlin A.M."/>
            <person name="Chapman S.B."/>
            <person name="Gainer-Dewar J."/>
            <person name="Goldberg J."/>
            <person name="Griggs A."/>
            <person name="Gujja S."/>
            <person name="Hansen M."/>
            <person name="Howarth C."/>
            <person name="Imamovic A."/>
            <person name="Ireland A."/>
            <person name="Larimer J."/>
            <person name="McCowan C."/>
            <person name="Murphy C."/>
            <person name="Pearson M."/>
            <person name="Poon T.W."/>
            <person name="Priest M."/>
            <person name="Roberts A."/>
            <person name="Saif S."/>
            <person name="Shea T."/>
            <person name="Sisk P."/>
            <person name="Sykes S."/>
            <person name="Wortman J."/>
            <person name="Nusbaum C."/>
            <person name="Birren B."/>
        </authorList>
    </citation>
    <scope>NUCLEOTIDE SEQUENCE [LARGE SCALE GENOMIC DNA]</scope>
    <source>
        <strain evidence="2">maculatus3</strain>
    </source>
</reference>
<sequence>MKLSSATSAAAAAASQQQPINSAPALDLVFLTSEKVNTSKKRRYEHQVERKLAPVLSKFHRKEKVSLIMVDVPSAPLRGLVGLIDPLECGSQEDDDSLDGATTDRTELQALCERYPKYKRQLLEIYNEIVDLFAQSKGTTPIVGLYSVIDTFCRLIL</sequence>
<dbReference type="EnsemblMetazoa" id="AMAM007401-RA">
    <property type="protein sequence ID" value="AMAM007401-PA"/>
    <property type="gene ID" value="AMAM007401"/>
</dbReference>
<dbReference type="AlphaFoldDB" id="A0A182SID6"/>
<evidence type="ECO:0000313" key="2">
    <source>
        <dbReference type="Proteomes" id="UP000075901"/>
    </source>
</evidence>
<name>A0A182SID6_9DIPT</name>
<keyword evidence="2" id="KW-1185">Reference proteome</keyword>
<dbReference type="Proteomes" id="UP000075901">
    <property type="component" value="Unassembled WGS sequence"/>
</dbReference>
<protein>
    <submittedName>
        <fullName evidence="1">Uncharacterized protein</fullName>
    </submittedName>
</protein>
<organism evidence="1 2">
    <name type="scientific">Anopheles maculatus</name>
    <dbReference type="NCBI Taxonomy" id="74869"/>
    <lineage>
        <taxon>Eukaryota</taxon>
        <taxon>Metazoa</taxon>
        <taxon>Ecdysozoa</taxon>
        <taxon>Arthropoda</taxon>
        <taxon>Hexapoda</taxon>
        <taxon>Insecta</taxon>
        <taxon>Pterygota</taxon>
        <taxon>Neoptera</taxon>
        <taxon>Endopterygota</taxon>
        <taxon>Diptera</taxon>
        <taxon>Nematocera</taxon>
        <taxon>Culicoidea</taxon>
        <taxon>Culicidae</taxon>
        <taxon>Anophelinae</taxon>
        <taxon>Anopheles</taxon>
        <taxon>Anopheles maculatus group</taxon>
    </lineage>
</organism>
<evidence type="ECO:0000313" key="1">
    <source>
        <dbReference type="EnsemblMetazoa" id="AMAM007401-PA"/>
    </source>
</evidence>